<dbReference type="OrthoDB" id="429813at2759"/>
<dbReference type="InterPro" id="IPR026055">
    <property type="entry name" value="FAR"/>
</dbReference>
<comment type="similarity">
    <text evidence="2">Belongs to the fatty acyl-CoA reductase family.</text>
</comment>
<dbReference type="GO" id="GO:0010345">
    <property type="term" value="P:suberin biosynthetic process"/>
    <property type="evidence" value="ECO:0007669"/>
    <property type="project" value="TreeGrafter"/>
</dbReference>
<comment type="catalytic activity">
    <reaction evidence="2">
        <text>a long-chain fatty acyl-CoA + 2 NADPH + 2 H(+) = a long-chain primary fatty alcohol + 2 NADP(+) + CoA</text>
        <dbReference type="Rhea" id="RHEA:52716"/>
        <dbReference type="ChEBI" id="CHEBI:15378"/>
        <dbReference type="ChEBI" id="CHEBI:57287"/>
        <dbReference type="ChEBI" id="CHEBI:57783"/>
        <dbReference type="ChEBI" id="CHEBI:58349"/>
        <dbReference type="ChEBI" id="CHEBI:77396"/>
        <dbReference type="ChEBI" id="CHEBI:83139"/>
        <dbReference type="EC" id="1.2.1.84"/>
    </reaction>
</comment>
<evidence type="ECO:0000313" key="6">
    <source>
        <dbReference type="Proteomes" id="UP000541444"/>
    </source>
</evidence>
<protein>
    <recommendedName>
        <fullName evidence="2">Fatty acyl-CoA reductase</fullName>
        <ecNumber evidence="2">1.2.1.84</ecNumber>
    </recommendedName>
</protein>
<dbReference type="GO" id="GO:0102965">
    <property type="term" value="F:alcohol-forming long-chain fatty acyl-CoA reductase activity"/>
    <property type="evidence" value="ECO:0007669"/>
    <property type="project" value="UniProtKB-EC"/>
</dbReference>
<evidence type="ECO:0000256" key="1">
    <source>
        <dbReference type="ARBA" id="ARBA00023002"/>
    </source>
</evidence>
<comment type="function">
    <text evidence="2">Catalyzes the reduction of fatty acyl-CoA to fatty alcohols.</text>
</comment>
<dbReference type="Gene3D" id="3.40.50.970">
    <property type="match status" value="1"/>
</dbReference>
<reference evidence="5 6" key="1">
    <citation type="journal article" date="2020" name="IScience">
        <title>Genome Sequencing of the Endangered Kingdonia uniflora (Circaeasteraceae, Ranunculales) Reveals Potential Mechanisms of Evolutionary Specialization.</title>
        <authorList>
            <person name="Sun Y."/>
            <person name="Deng T."/>
            <person name="Zhang A."/>
            <person name="Moore M.J."/>
            <person name="Landis J.B."/>
            <person name="Lin N."/>
            <person name="Zhang H."/>
            <person name="Zhang X."/>
            <person name="Huang J."/>
            <person name="Zhang X."/>
            <person name="Sun H."/>
            <person name="Wang H."/>
        </authorList>
    </citation>
    <scope>NUCLEOTIDE SEQUENCE [LARGE SCALE GENOMIC DNA]</scope>
    <source>
        <strain evidence="5">TB1705</strain>
        <tissue evidence="5">Leaf</tissue>
    </source>
</reference>
<gene>
    <name evidence="5" type="ORF">GIB67_010590</name>
</gene>
<dbReference type="SUPFAM" id="SSF52518">
    <property type="entry name" value="Thiamin diphosphate-binding fold (THDP-binding)"/>
    <property type="match status" value="1"/>
</dbReference>
<dbReference type="PANTHER" id="PTHR11011">
    <property type="entry name" value="MALE STERILITY PROTEIN 2-RELATED"/>
    <property type="match status" value="1"/>
</dbReference>
<dbReference type="InterPro" id="IPR001017">
    <property type="entry name" value="DH_E1"/>
</dbReference>
<evidence type="ECO:0000259" key="4">
    <source>
        <dbReference type="Pfam" id="PF07993"/>
    </source>
</evidence>
<organism evidence="5 6">
    <name type="scientific">Kingdonia uniflora</name>
    <dbReference type="NCBI Taxonomy" id="39325"/>
    <lineage>
        <taxon>Eukaryota</taxon>
        <taxon>Viridiplantae</taxon>
        <taxon>Streptophyta</taxon>
        <taxon>Embryophyta</taxon>
        <taxon>Tracheophyta</taxon>
        <taxon>Spermatophyta</taxon>
        <taxon>Magnoliopsida</taxon>
        <taxon>Ranunculales</taxon>
        <taxon>Circaeasteraceae</taxon>
        <taxon>Kingdonia</taxon>
    </lineage>
</organism>
<comment type="caution">
    <text evidence="5">The sequence shown here is derived from an EMBL/GenBank/DDBJ whole genome shotgun (WGS) entry which is preliminary data.</text>
</comment>
<dbReference type="EC" id="1.2.1.84" evidence="2"/>
<evidence type="ECO:0000259" key="3">
    <source>
        <dbReference type="Pfam" id="PF00676"/>
    </source>
</evidence>
<dbReference type="Gene3D" id="3.40.50.720">
    <property type="entry name" value="NAD(P)-binding Rossmann-like Domain"/>
    <property type="match status" value="1"/>
</dbReference>
<dbReference type="InterPro" id="IPR036291">
    <property type="entry name" value="NAD(P)-bd_dom_sf"/>
</dbReference>
<dbReference type="SUPFAM" id="SSF51735">
    <property type="entry name" value="NAD(P)-binding Rossmann-fold domains"/>
    <property type="match status" value="1"/>
</dbReference>
<dbReference type="InterPro" id="IPR029061">
    <property type="entry name" value="THDP-binding"/>
</dbReference>
<dbReference type="GO" id="GO:0080019">
    <property type="term" value="F:alcohol-forming very long-chain fatty acyl-CoA reductase activity"/>
    <property type="evidence" value="ECO:0007669"/>
    <property type="project" value="InterPro"/>
</dbReference>
<sequence length="320" mass="35809">MYGDGAANQGQLFEALNMSALWDLPAILVCEINHSKGLIRFTLAWIEGALFDLDYVIGSKLPEYVNQMWRDTEIVVNTAATIKFDERYDIALSTNTLGAKNVLEFAKKCVKLQNLVHVSTVMFCHCSLLFSLCLWRKVGDCVRKGVRNMGETLNGTLDLDIEHERKVVMDTLDGLRTQGVTKELERAAMKELGLKRAIQYSWSNTYIFTKAMGEMLIGQLRGDLPVSIIRPSIITSTIREPFPGWIEGISLTLFAFPGRQFRVLRNAGTNGESAHNLFCNYLVDCLQHGVKMMVFEAVKAIAELSSVTNVDFTPSARALK</sequence>
<evidence type="ECO:0000313" key="5">
    <source>
        <dbReference type="EMBL" id="KAF6152016.1"/>
    </source>
</evidence>
<dbReference type="Pfam" id="PF00676">
    <property type="entry name" value="E1_dh"/>
    <property type="match status" value="1"/>
</dbReference>
<dbReference type="EMBL" id="JACGCM010001659">
    <property type="protein sequence ID" value="KAF6152016.1"/>
    <property type="molecule type" value="Genomic_DNA"/>
</dbReference>
<dbReference type="Proteomes" id="UP000541444">
    <property type="component" value="Unassembled WGS sequence"/>
</dbReference>
<dbReference type="InterPro" id="IPR013120">
    <property type="entry name" value="FAR_NAD-bd"/>
</dbReference>
<feature type="domain" description="Thioester reductase (TE)" evidence="4">
    <location>
        <begin position="64"/>
        <end position="270"/>
    </location>
</feature>
<dbReference type="AlphaFoldDB" id="A0A7J7MAU5"/>
<accession>A0A7J7MAU5</accession>
<keyword evidence="6" id="KW-1185">Reference proteome</keyword>
<proteinExistence type="inferred from homology"/>
<keyword evidence="2" id="KW-0443">Lipid metabolism</keyword>
<dbReference type="GO" id="GO:0016624">
    <property type="term" value="F:oxidoreductase activity, acting on the aldehyde or oxo group of donors, disulfide as acceptor"/>
    <property type="evidence" value="ECO:0007669"/>
    <property type="project" value="InterPro"/>
</dbReference>
<evidence type="ECO:0000256" key="2">
    <source>
        <dbReference type="RuleBase" id="RU363097"/>
    </source>
</evidence>
<dbReference type="GO" id="GO:0035336">
    <property type="term" value="P:long-chain fatty-acyl-CoA metabolic process"/>
    <property type="evidence" value="ECO:0007669"/>
    <property type="project" value="TreeGrafter"/>
</dbReference>
<keyword evidence="1 2" id="KW-0560">Oxidoreductase</keyword>
<dbReference type="PANTHER" id="PTHR11011:SF99">
    <property type="entry name" value="FATTY ACYL-COA REDUCTASE 3"/>
    <property type="match status" value="1"/>
</dbReference>
<feature type="domain" description="Dehydrogenase E1 component" evidence="3">
    <location>
        <begin position="1"/>
        <end position="34"/>
    </location>
</feature>
<keyword evidence="2" id="KW-0444">Lipid biosynthesis</keyword>
<name>A0A7J7MAU5_9MAGN</name>
<dbReference type="Pfam" id="PF07993">
    <property type="entry name" value="NAD_binding_4"/>
    <property type="match status" value="1"/>
</dbReference>
<keyword evidence="2" id="KW-0521">NADP</keyword>